<evidence type="ECO:0000313" key="1">
    <source>
        <dbReference type="EMBL" id="KZS07802.1"/>
    </source>
</evidence>
<evidence type="ECO:0000313" key="2">
    <source>
        <dbReference type="Proteomes" id="UP000076858"/>
    </source>
</evidence>
<name>A0A164QJ53_9CRUS</name>
<dbReference type="Proteomes" id="UP000076858">
    <property type="component" value="Unassembled WGS sequence"/>
</dbReference>
<comment type="caution">
    <text evidence="1">The sequence shown here is derived from an EMBL/GenBank/DDBJ whole genome shotgun (WGS) entry which is preliminary data.</text>
</comment>
<keyword evidence="2" id="KW-1185">Reference proteome</keyword>
<sequence>MIPAFLRRTTYIDGERPHSQQIMPEIQVFFWTRGPHSDREVPDRVWPGRHKIPETVCSSGKTIDRGYPTNQEVKLVYQWGTVSLTNVQTGRTSFQVKRHLAVSTYLLQT</sequence>
<organism evidence="1 2">
    <name type="scientific">Daphnia magna</name>
    <dbReference type="NCBI Taxonomy" id="35525"/>
    <lineage>
        <taxon>Eukaryota</taxon>
        <taxon>Metazoa</taxon>
        <taxon>Ecdysozoa</taxon>
        <taxon>Arthropoda</taxon>
        <taxon>Crustacea</taxon>
        <taxon>Branchiopoda</taxon>
        <taxon>Diplostraca</taxon>
        <taxon>Cladocera</taxon>
        <taxon>Anomopoda</taxon>
        <taxon>Daphniidae</taxon>
        <taxon>Daphnia</taxon>
    </lineage>
</organism>
<protein>
    <submittedName>
        <fullName evidence="1">Uncharacterized protein</fullName>
    </submittedName>
</protein>
<gene>
    <name evidence="1" type="ORF">APZ42_028428</name>
</gene>
<dbReference type="EMBL" id="LRGB01002387">
    <property type="protein sequence ID" value="KZS07802.1"/>
    <property type="molecule type" value="Genomic_DNA"/>
</dbReference>
<reference evidence="1 2" key="1">
    <citation type="submission" date="2016-03" db="EMBL/GenBank/DDBJ databases">
        <title>EvidentialGene: Evidence-directed Construction of Genes on Genomes.</title>
        <authorList>
            <person name="Gilbert D.G."/>
            <person name="Choi J.-H."/>
            <person name="Mockaitis K."/>
            <person name="Colbourne J."/>
            <person name="Pfrender M."/>
        </authorList>
    </citation>
    <scope>NUCLEOTIDE SEQUENCE [LARGE SCALE GENOMIC DNA]</scope>
    <source>
        <strain evidence="1 2">Xinb3</strain>
        <tissue evidence="1">Complete organism</tissue>
    </source>
</reference>
<dbReference type="AlphaFoldDB" id="A0A164QJ53"/>
<proteinExistence type="predicted"/>
<accession>A0A164QJ53</accession>